<evidence type="ECO:0000313" key="4">
    <source>
        <dbReference type="Proteomes" id="UP001281217"/>
    </source>
</evidence>
<dbReference type="InterPro" id="IPR053144">
    <property type="entry name" value="Acetyltransferase_Butenolide"/>
</dbReference>
<sequence>MPDKALQRAGDCPPLTGGRGMEYRINQPVSPDQFIDVLTRSTLAERRPVDDRECIEGMLEHANLTVTAWDGDKLVGIARSMTDFHYACYLSDLAVDVAYQHSGIGRELIRQTQQALGPRCKLRLISAPAAVGYYPKLGFVRNEQCWELAPSSLL</sequence>
<dbReference type="SUPFAM" id="SSF55729">
    <property type="entry name" value="Acyl-CoA N-acyltransferases (Nat)"/>
    <property type="match status" value="1"/>
</dbReference>
<dbReference type="Proteomes" id="UP001281217">
    <property type="component" value="Unassembled WGS sequence"/>
</dbReference>
<organism evidence="3 4">
    <name type="scientific">Halopseudomonas formosensis</name>
    <dbReference type="NCBI Taxonomy" id="1002526"/>
    <lineage>
        <taxon>Bacteria</taxon>
        <taxon>Pseudomonadati</taxon>
        <taxon>Pseudomonadota</taxon>
        <taxon>Gammaproteobacteria</taxon>
        <taxon>Pseudomonadales</taxon>
        <taxon>Pseudomonadaceae</taxon>
        <taxon>Halopseudomonas</taxon>
    </lineage>
</organism>
<evidence type="ECO:0000259" key="2">
    <source>
        <dbReference type="PROSITE" id="PS51186"/>
    </source>
</evidence>
<dbReference type="InterPro" id="IPR000182">
    <property type="entry name" value="GNAT_dom"/>
</dbReference>
<evidence type="ECO:0000256" key="1">
    <source>
        <dbReference type="SAM" id="MobiDB-lite"/>
    </source>
</evidence>
<accession>A0ABU5BW95</accession>
<feature type="region of interest" description="Disordered" evidence="1">
    <location>
        <begin position="1"/>
        <end position="20"/>
    </location>
</feature>
<keyword evidence="3" id="KW-0012">Acyltransferase</keyword>
<reference evidence="4" key="1">
    <citation type="submission" date="2023-07" db="EMBL/GenBank/DDBJ databases">
        <authorList>
            <person name="de Witt J."/>
        </authorList>
    </citation>
    <scope>NUCLEOTIDE SEQUENCE [LARGE SCALE GENOMIC DNA]</scope>
    <source>
        <strain evidence="4">FZJ</strain>
    </source>
</reference>
<feature type="domain" description="N-acetyltransferase" evidence="2">
    <location>
        <begin position="21"/>
        <end position="154"/>
    </location>
</feature>
<comment type="caution">
    <text evidence="3">The sequence shown here is derived from an EMBL/GenBank/DDBJ whole genome shotgun (WGS) entry which is preliminary data.</text>
</comment>
<dbReference type="InterPro" id="IPR016181">
    <property type="entry name" value="Acyl_CoA_acyltransferase"/>
</dbReference>
<dbReference type="Gene3D" id="3.40.630.30">
    <property type="match status" value="1"/>
</dbReference>
<gene>
    <name evidence="3" type="ORF">RED13_001472</name>
</gene>
<evidence type="ECO:0000313" key="3">
    <source>
        <dbReference type="EMBL" id="MDX9687051.1"/>
    </source>
</evidence>
<keyword evidence="3" id="KW-0808">Transferase</keyword>
<dbReference type="PANTHER" id="PTHR43233">
    <property type="entry name" value="FAMILY N-ACETYLTRANSFERASE, PUTATIVE (AFU_ORTHOLOGUE AFUA_6G03350)-RELATED"/>
    <property type="match status" value="1"/>
</dbReference>
<dbReference type="GO" id="GO:0016746">
    <property type="term" value="F:acyltransferase activity"/>
    <property type="evidence" value="ECO:0007669"/>
    <property type="project" value="UniProtKB-KW"/>
</dbReference>
<dbReference type="PROSITE" id="PS51186">
    <property type="entry name" value="GNAT"/>
    <property type="match status" value="1"/>
</dbReference>
<dbReference type="PANTHER" id="PTHR43233:SF1">
    <property type="entry name" value="FAMILY N-ACETYLTRANSFERASE, PUTATIVE (AFU_ORTHOLOGUE AFUA_6G03350)-RELATED"/>
    <property type="match status" value="1"/>
</dbReference>
<name>A0ABU5BW95_9GAMM</name>
<proteinExistence type="predicted"/>
<dbReference type="Pfam" id="PF13673">
    <property type="entry name" value="Acetyltransf_10"/>
    <property type="match status" value="1"/>
</dbReference>
<dbReference type="EMBL" id="JAVRDO010000004">
    <property type="protein sequence ID" value="MDX9687051.1"/>
    <property type="molecule type" value="Genomic_DNA"/>
</dbReference>
<dbReference type="RefSeq" id="WP_320330973.1">
    <property type="nucleotide sequence ID" value="NZ_JAVRDO010000004.1"/>
</dbReference>
<dbReference type="CDD" id="cd04301">
    <property type="entry name" value="NAT_SF"/>
    <property type="match status" value="1"/>
</dbReference>
<keyword evidence="4" id="KW-1185">Reference proteome</keyword>
<dbReference type="EC" id="2.3.1.-" evidence="3"/>
<protein>
    <submittedName>
        <fullName evidence="3">GNAT family N-acetyltransferase</fullName>
        <ecNumber evidence="3">2.3.1.-</ecNumber>
    </submittedName>
</protein>